<dbReference type="EMBL" id="JNBS01001159">
    <property type="protein sequence ID" value="OQS02293.1"/>
    <property type="molecule type" value="Genomic_DNA"/>
</dbReference>
<dbReference type="STRING" id="74557.A0A1V9ZW96"/>
<organism evidence="1 2">
    <name type="scientific">Thraustotheca clavata</name>
    <dbReference type="NCBI Taxonomy" id="74557"/>
    <lineage>
        <taxon>Eukaryota</taxon>
        <taxon>Sar</taxon>
        <taxon>Stramenopiles</taxon>
        <taxon>Oomycota</taxon>
        <taxon>Saprolegniomycetes</taxon>
        <taxon>Saprolegniales</taxon>
        <taxon>Achlyaceae</taxon>
        <taxon>Thraustotheca</taxon>
    </lineage>
</organism>
<evidence type="ECO:0000313" key="1">
    <source>
        <dbReference type="EMBL" id="OQS02293.1"/>
    </source>
</evidence>
<keyword evidence="2" id="KW-1185">Reference proteome</keyword>
<dbReference type="InterPro" id="IPR001611">
    <property type="entry name" value="Leu-rich_rpt"/>
</dbReference>
<dbReference type="PANTHER" id="PTHR24113:SF15">
    <property type="entry name" value="NACHT DOMAIN-CONTAINING PROTEIN"/>
    <property type="match status" value="1"/>
</dbReference>
<dbReference type="Gene3D" id="3.80.10.10">
    <property type="entry name" value="Ribonuclease Inhibitor"/>
    <property type="match status" value="1"/>
</dbReference>
<dbReference type="InterPro" id="IPR027038">
    <property type="entry name" value="RanGap"/>
</dbReference>
<comment type="caution">
    <text evidence="1">The sequence shown here is derived from an EMBL/GenBank/DDBJ whole genome shotgun (WGS) entry which is preliminary data.</text>
</comment>
<dbReference type="Proteomes" id="UP000243217">
    <property type="component" value="Unassembled WGS sequence"/>
</dbReference>
<dbReference type="GO" id="GO:0048471">
    <property type="term" value="C:perinuclear region of cytoplasm"/>
    <property type="evidence" value="ECO:0007669"/>
    <property type="project" value="TreeGrafter"/>
</dbReference>
<dbReference type="InterPro" id="IPR032675">
    <property type="entry name" value="LRR_dom_sf"/>
</dbReference>
<evidence type="ECO:0000313" key="2">
    <source>
        <dbReference type="Proteomes" id="UP000243217"/>
    </source>
</evidence>
<dbReference type="PANTHER" id="PTHR24113">
    <property type="entry name" value="RAN GTPASE-ACTIVATING PROTEIN 1"/>
    <property type="match status" value="1"/>
</dbReference>
<dbReference type="SUPFAM" id="SSF52047">
    <property type="entry name" value="RNI-like"/>
    <property type="match status" value="1"/>
</dbReference>
<dbReference type="GO" id="GO:0005634">
    <property type="term" value="C:nucleus"/>
    <property type="evidence" value="ECO:0007669"/>
    <property type="project" value="TreeGrafter"/>
</dbReference>
<proteinExistence type="predicted"/>
<dbReference type="Pfam" id="PF13516">
    <property type="entry name" value="LRR_6"/>
    <property type="match status" value="3"/>
</dbReference>
<reference evidence="1 2" key="1">
    <citation type="journal article" date="2014" name="Genome Biol. Evol.">
        <title>The secreted proteins of Achlya hypogyna and Thraustotheca clavata identify the ancestral oomycete secretome and reveal gene acquisitions by horizontal gene transfer.</title>
        <authorList>
            <person name="Misner I."/>
            <person name="Blouin N."/>
            <person name="Leonard G."/>
            <person name="Richards T.A."/>
            <person name="Lane C.E."/>
        </authorList>
    </citation>
    <scope>NUCLEOTIDE SEQUENCE [LARGE SCALE GENOMIC DNA]</scope>
    <source>
        <strain evidence="1 2">ATCC 34112</strain>
    </source>
</reference>
<accession>A0A1V9ZW96</accession>
<dbReference type="SMART" id="SM00368">
    <property type="entry name" value="LRR_RI"/>
    <property type="match status" value="3"/>
</dbReference>
<dbReference type="GO" id="GO:0031267">
    <property type="term" value="F:small GTPase binding"/>
    <property type="evidence" value="ECO:0007669"/>
    <property type="project" value="TreeGrafter"/>
</dbReference>
<dbReference type="GO" id="GO:0006913">
    <property type="term" value="P:nucleocytoplasmic transport"/>
    <property type="evidence" value="ECO:0007669"/>
    <property type="project" value="TreeGrafter"/>
</dbReference>
<dbReference type="GO" id="GO:0005096">
    <property type="term" value="F:GTPase activator activity"/>
    <property type="evidence" value="ECO:0007669"/>
    <property type="project" value="InterPro"/>
</dbReference>
<gene>
    <name evidence="1" type="ORF">THRCLA_05319</name>
</gene>
<dbReference type="OrthoDB" id="341587at2759"/>
<dbReference type="AlphaFoldDB" id="A0A1V9ZW96"/>
<protein>
    <submittedName>
        <fullName evidence="1">Uncharacterized protein</fullName>
    </submittedName>
</protein>
<dbReference type="GO" id="GO:0005829">
    <property type="term" value="C:cytosol"/>
    <property type="evidence" value="ECO:0007669"/>
    <property type="project" value="TreeGrafter"/>
</dbReference>
<sequence>MPPKAKKKEPEPADNGVTRPMLVANYTKMCRSIGVPINAHMADALKGKGDEAEERLTQLLIDDEFGVLGNGGMRAMACAYGSVPHSTTAAYMHLSTIRVWNNAIGNEGASAIASMLCEGNGLVNIIYVELMDCGISVEGCKMLADALYANKKSPLQTLKLNCNNDIGDEGVAELCQGLFTNTTLKVLTINYLT</sequence>
<name>A0A1V9ZW96_9STRA</name>